<accession>A0AAC9EN82</accession>
<dbReference type="Gene3D" id="3.30.70.1270">
    <property type="entry name" value="Api92-like domains"/>
    <property type="match status" value="1"/>
</dbReference>
<dbReference type="EMBL" id="CP011219">
    <property type="protein sequence ID" value="AKO32279.1"/>
    <property type="molecule type" value="Genomic_DNA"/>
</dbReference>
<dbReference type="Proteomes" id="UP000060132">
    <property type="component" value="Chromosome"/>
</dbReference>
<sequence length="242" mass="28688">MPNWCENRLTVNCEPSRLNEIKSKLIRYNDESNPILDFNLLIPMPEELDIVSGGFGERTKIMLEMPQDLPLTEDFIARHIAAYDTNDMCYLHLSLLSQQEQWQVKDFVQWLDEHPDKQAKYQYDLPLGRQYLNNIAKYGASDWYHWCIKNWGTKWNAEMLDDSILEGQKHSLECFFNTAWCPPEEWFHSLCTAFKDCELKLYFYEPGMCFAGFFESHADNYISYYVQGQNKVDAFAQEYIYI</sequence>
<evidence type="ECO:0000313" key="2">
    <source>
        <dbReference type="EMBL" id="AKO32279.1"/>
    </source>
</evidence>
<proteinExistence type="predicted"/>
<dbReference type="OMA" id="FFESHAD"/>
<protein>
    <recommendedName>
        <fullName evidence="1">YubB ferredoxin-like domain-containing protein</fullName>
    </recommendedName>
</protein>
<dbReference type="RefSeq" id="WP_010944849.1">
    <property type="nucleotide sequence ID" value="NZ_CP011218.1"/>
</dbReference>
<reference evidence="2 3" key="1">
    <citation type="journal article" date="2015" name="PLoS Negl. Trop. Dis.">
        <title>Haemophilus ducreyi Cutaneous Ulcer Strains Are Nearly Identical to Class I Genital Ulcer Strains.</title>
        <authorList>
            <person name="Gangaiah D."/>
            <person name="Webb K.M."/>
            <person name="Humphreys T.L."/>
            <person name="Fortney K.R."/>
            <person name="Toh E."/>
            <person name="Tai A."/>
            <person name="Katz S.S."/>
            <person name="Pillay A."/>
            <person name="Chen C.Y."/>
            <person name="Roberts S.A."/>
            <person name="Munson R.S.Jr."/>
            <person name="Spinola S.M."/>
        </authorList>
    </citation>
    <scope>NUCLEOTIDE SEQUENCE [LARGE SCALE GENOMIC DNA]</scope>
    <source>
        <strain evidence="3">CLU2</strain>
    </source>
</reference>
<dbReference type="InterPro" id="IPR041329">
    <property type="entry name" value="YubB_C"/>
</dbReference>
<evidence type="ECO:0000259" key="1">
    <source>
        <dbReference type="Pfam" id="PF18406"/>
    </source>
</evidence>
<organism evidence="2 3">
    <name type="scientific">Haemophilus ducreyi</name>
    <dbReference type="NCBI Taxonomy" id="730"/>
    <lineage>
        <taxon>Bacteria</taxon>
        <taxon>Pseudomonadati</taxon>
        <taxon>Pseudomonadota</taxon>
        <taxon>Gammaproteobacteria</taxon>
        <taxon>Pasteurellales</taxon>
        <taxon>Pasteurellaceae</taxon>
        <taxon>Haemophilus</taxon>
    </lineage>
</organism>
<dbReference type="Pfam" id="PF18406">
    <property type="entry name" value="DUF1281_C"/>
    <property type="match status" value="1"/>
</dbReference>
<dbReference type="SUPFAM" id="SSF160940">
    <property type="entry name" value="Api92-like"/>
    <property type="match status" value="1"/>
</dbReference>
<evidence type="ECO:0000313" key="3">
    <source>
        <dbReference type="Proteomes" id="UP000060132"/>
    </source>
</evidence>
<dbReference type="AlphaFoldDB" id="A0AAC9EN82"/>
<name>A0AAC9EN82_HAEDC</name>
<feature type="domain" description="YubB ferredoxin-like" evidence="1">
    <location>
        <begin position="160"/>
        <end position="228"/>
    </location>
</feature>
<gene>
    <name evidence="2" type="ORF">RZ57_03620</name>
</gene>